<comment type="caution">
    <text evidence="1">The sequence shown here is derived from an EMBL/GenBank/DDBJ whole genome shotgun (WGS) entry which is preliminary data.</text>
</comment>
<dbReference type="AlphaFoldDB" id="A0A7W5DTI1"/>
<evidence type="ECO:0000313" key="2">
    <source>
        <dbReference type="Proteomes" id="UP000536179"/>
    </source>
</evidence>
<sequence>MKTFNRNRNHRTGVTMIECVVATSILLVAMTTVTTMAFRVNRLWIDVADQRIAMNELANTLESITELPAEQIDEAIAAIQPSAMASSNLDQPQLSATRATDEFGDRIVLTLSWRSTNPIHPVSLTGWITPRETTP</sequence>
<evidence type="ECO:0000313" key="1">
    <source>
        <dbReference type="EMBL" id="MBB3204258.1"/>
    </source>
</evidence>
<accession>A0A7W5DTI1</accession>
<proteinExistence type="predicted"/>
<dbReference type="RefSeq" id="WP_184300107.1">
    <property type="nucleotide sequence ID" value="NZ_JACHXU010000001.1"/>
</dbReference>
<keyword evidence="2" id="KW-1185">Reference proteome</keyword>
<gene>
    <name evidence="1" type="ORF">FHS27_000022</name>
</gene>
<name>A0A7W5DTI1_9BACT</name>
<dbReference type="Proteomes" id="UP000536179">
    <property type="component" value="Unassembled WGS sequence"/>
</dbReference>
<organism evidence="1 2">
    <name type="scientific">Aporhodopirellula rubra</name>
    <dbReference type="NCBI Taxonomy" id="980271"/>
    <lineage>
        <taxon>Bacteria</taxon>
        <taxon>Pseudomonadati</taxon>
        <taxon>Planctomycetota</taxon>
        <taxon>Planctomycetia</taxon>
        <taxon>Pirellulales</taxon>
        <taxon>Pirellulaceae</taxon>
        <taxon>Aporhodopirellula</taxon>
    </lineage>
</organism>
<dbReference type="EMBL" id="JACHXU010000001">
    <property type="protein sequence ID" value="MBB3204258.1"/>
    <property type="molecule type" value="Genomic_DNA"/>
</dbReference>
<protein>
    <submittedName>
        <fullName evidence="1">Tfp pilus assembly protein PilV</fullName>
    </submittedName>
</protein>
<reference evidence="1 2" key="1">
    <citation type="submission" date="2020-08" db="EMBL/GenBank/DDBJ databases">
        <title>Genomic Encyclopedia of Type Strains, Phase III (KMG-III): the genomes of soil and plant-associated and newly described type strains.</title>
        <authorList>
            <person name="Whitman W."/>
        </authorList>
    </citation>
    <scope>NUCLEOTIDE SEQUENCE [LARGE SCALE GENOMIC DNA]</scope>
    <source>
        <strain evidence="1 2">CECT 8075</strain>
    </source>
</reference>